<dbReference type="PANTHER" id="PTHR11048:SF5">
    <property type="entry name" value="DECAPRENYL-PHOSPHATE PHOSPHORIBOSYLTRANSFERASE"/>
    <property type="match status" value="1"/>
</dbReference>
<keyword evidence="4 5" id="KW-0472">Membrane</keyword>
<dbReference type="InterPro" id="IPR039653">
    <property type="entry name" value="Prenyltransferase"/>
</dbReference>
<name>A0A1F4XL80_9BACT</name>
<dbReference type="STRING" id="1817814.A2V81_00700"/>
<gene>
    <name evidence="6" type="ORF">A2V81_00700</name>
</gene>
<dbReference type="Pfam" id="PF01040">
    <property type="entry name" value="UbiA"/>
    <property type="match status" value="1"/>
</dbReference>
<accession>A0A1F4XL80</accession>
<dbReference type="AlphaFoldDB" id="A0A1F4XL80"/>
<dbReference type="NCBIfam" id="NF008978">
    <property type="entry name" value="PRK12324.1-4"/>
    <property type="match status" value="1"/>
</dbReference>
<comment type="caution">
    <text evidence="6">The sequence shown here is derived from an EMBL/GenBank/DDBJ whole genome shotgun (WGS) entry which is preliminary data.</text>
</comment>
<dbReference type="GO" id="GO:0009247">
    <property type="term" value="P:glycolipid biosynthetic process"/>
    <property type="evidence" value="ECO:0007669"/>
    <property type="project" value="TreeGrafter"/>
</dbReference>
<sequence length="280" mass="32071">MQFLRLLRPSHWIKNFLVFVPLIFSLNIFRIDRLILAIEAFGAFCLMASCIYVINDFLDIERDRSHHIKKNRPLASGKIPPISALVLALLLFFTSSMMAVTISPLFGAILAGYFLLNIAYSLYLKHIVIIDLILVASFYLLRVYAGAKAIDVPITSWLLFITFFLALFIVSGKRYSETVTQGHASRPVLAYYTSEFLANIMNMSATGVIVFYALYTTTKHYLFTYSIFFVLFALLRVLYWTQVEKSAEEPEKLFIKDPWLFGIILLWGIYTIVTLYVFGG</sequence>
<feature type="transmembrane region" description="Helical" evidence="5">
    <location>
        <begin position="75"/>
        <end position="93"/>
    </location>
</feature>
<evidence type="ECO:0000313" key="7">
    <source>
        <dbReference type="Proteomes" id="UP000177614"/>
    </source>
</evidence>
<organism evidence="6 7">
    <name type="scientific">Candidatus Abawacabacteria bacterium RBG_16_42_10</name>
    <dbReference type="NCBI Taxonomy" id="1817814"/>
    <lineage>
        <taxon>Bacteria</taxon>
        <taxon>Candidatus Abawacaibacteriota</taxon>
    </lineage>
</organism>
<keyword evidence="3 5" id="KW-1133">Transmembrane helix</keyword>
<evidence type="ECO:0000256" key="5">
    <source>
        <dbReference type="SAM" id="Phobius"/>
    </source>
</evidence>
<evidence type="ECO:0000256" key="2">
    <source>
        <dbReference type="ARBA" id="ARBA00022692"/>
    </source>
</evidence>
<dbReference type="Gene3D" id="1.10.357.140">
    <property type="entry name" value="UbiA prenyltransferase"/>
    <property type="match status" value="1"/>
</dbReference>
<feature type="transmembrane region" description="Helical" evidence="5">
    <location>
        <begin position="157"/>
        <end position="175"/>
    </location>
</feature>
<protein>
    <recommendedName>
        <fullName evidence="8">Prenyltransferase</fullName>
    </recommendedName>
</protein>
<feature type="transmembrane region" description="Helical" evidence="5">
    <location>
        <begin position="12"/>
        <end position="29"/>
    </location>
</feature>
<evidence type="ECO:0000256" key="4">
    <source>
        <dbReference type="ARBA" id="ARBA00023136"/>
    </source>
</evidence>
<evidence type="ECO:0000256" key="1">
    <source>
        <dbReference type="ARBA" id="ARBA00004141"/>
    </source>
</evidence>
<dbReference type="Proteomes" id="UP000177614">
    <property type="component" value="Unassembled WGS sequence"/>
</dbReference>
<dbReference type="GO" id="GO:0016765">
    <property type="term" value="F:transferase activity, transferring alkyl or aryl (other than methyl) groups"/>
    <property type="evidence" value="ECO:0007669"/>
    <property type="project" value="InterPro"/>
</dbReference>
<feature type="transmembrane region" description="Helical" evidence="5">
    <location>
        <begin position="221"/>
        <end position="239"/>
    </location>
</feature>
<dbReference type="CDD" id="cd13963">
    <property type="entry name" value="PT_UbiA_2"/>
    <property type="match status" value="1"/>
</dbReference>
<dbReference type="InterPro" id="IPR044878">
    <property type="entry name" value="UbiA_sf"/>
</dbReference>
<feature type="transmembrane region" description="Helical" evidence="5">
    <location>
        <begin position="99"/>
        <end position="120"/>
    </location>
</feature>
<reference evidence="6 7" key="1">
    <citation type="journal article" date="2016" name="Nat. Commun.">
        <title>Thousands of microbial genomes shed light on interconnected biogeochemical processes in an aquifer system.</title>
        <authorList>
            <person name="Anantharaman K."/>
            <person name="Brown C.T."/>
            <person name="Hug L.A."/>
            <person name="Sharon I."/>
            <person name="Castelle C.J."/>
            <person name="Probst A.J."/>
            <person name="Thomas B.C."/>
            <person name="Singh A."/>
            <person name="Wilkins M.J."/>
            <person name="Karaoz U."/>
            <person name="Brodie E.L."/>
            <person name="Williams K.H."/>
            <person name="Hubbard S.S."/>
            <person name="Banfield J.F."/>
        </authorList>
    </citation>
    <scope>NUCLEOTIDE SEQUENCE [LARGE SCALE GENOMIC DNA]</scope>
</reference>
<proteinExistence type="predicted"/>
<evidence type="ECO:0000313" key="6">
    <source>
        <dbReference type="EMBL" id="OGC82419.1"/>
    </source>
</evidence>
<keyword evidence="2 5" id="KW-0812">Transmembrane</keyword>
<comment type="subcellular location">
    <subcellularLocation>
        <location evidence="1">Membrane</location>
        <topology evidence="1">Multi-pass membrane protein</topology>
    </subcellularLocation>
</comment>
<feature type="transmembrane region" description="Helical" evidence="5">
    <location>
        <begin position="196"/>
        <end position="215"/>
    </location>
</feature>
<feature type="transmembrane region" description="Helical" evidence="5">
    <location>
        <begin position="35"/>
        <end position="54"/>
    </location>
</feature>
<dbReference type="PANTHER" id="PTHR11048">
    <property type="entry name" value="PRENYLTRANSFERASES"/>
    <property type="match status" value="1"/>
</dbReference>
<evidence type="ECO:0008006" key="8">
    <source>
        <dbReference type="Google" id="ProtNLM"/>
    </source>
</evidence>
<evidence type="ECO:0000256" key="3">
    <source>
        <dbReference type="ARBA" id="ARBA00022989"/>
    </source>
</evidence>
<dbReference type="InterPro" id="IPR000537">
    <property type="entry name" value="UbiA_prenyltransferase"/>
</dbReference>
<feature type="transmembrane region" description="Helical" evidence="5">
    <location>
        <begin position="127"/>
        <end position="145"/>
    </location>
</feature>
<dbReference type="EMBL" id="MEWR01000007">
    <property type="protein sequence ID" value="OGC82419.1"/>
    <property type="molecule type" value="Genomic_DNA"/>
</dbReference>
<dbReference type="GO" id="GO:0005886">
    <property type="term" value="C:plasma membrane"/>
    <property type="evidence" value="ECO:0007669"/>
    <property type="project" value="TreeGrafter"/>
</dbReference>
<feature type="transmembrane region" description="Helical" evidence="5">
    <location>
        <begin position="259"/>
        <end position="278"/>
    </location>
</feature>